<evidence type="ECO:0000256" key="8">
    <source>
        <dbReference type="ARBA" id="ARBA00022825"/>
    </source>
</evidence>
<keyword evidence="5" id="KW-0430">Lectin</keyword>
<dbReference type="InterPro" id="IPR038565">
    <property type="entry name" value="CLIP_sf"/>
</dbReference>
<keyword evidence="10" id="KW-1015">Disulfide bond</keyword>
<dbReference type="RefSeq" id="XP_022673070.1">
    <property type="nucleotide sequence ID" value="XM_022817335.1"/>
</dbReference>
<feature type="region of interest" description="Disordered" evidence="15">
    <location>
        <begin position="135"/>
        <end position="156"/>
    </location>
</feature>
<evidence type="ECO:0000256" key="1">
    <source>
        <dbReference type="ARBA" id="ARBA00022536"/>
    </source>
</evidence>
<dbReference type="InterPro" id="IPR043504">
    <property type="entry name" value="Peptidase_S1_PA_chymotrypsin"/>
</dbReference>
<dbReference type="InterPro" id="IPR009003">
    <property type="entry name" value="Peptidase_S1_PA"/>
</dbReference>
<dbReference type="GO" id="GO:0004252">
    <property type="term" value="F:serine-type endopeptidase activity"/>
    <property type="evidence" value="ECO:0007669"/>
    <property type="project" value="UniProtKB-UniRule"/>
</dbReference>
<accession>A0A7M7KZ69</accession>
<dbReference type="PROSITE" id="PS00134">
    <property type="entry name" value="TRYPSIN_HIS"/>
    <property type="match status" value="1"/>
</dbReference>
<name>A0A7M7KZ69_VARDE</name>
<organism evidence="17 18">
    <name type="scientific">Varroa destructor</name>
    <name type="common">Honeybee mite</name>
    <dbReference type="NCBI Taxonomy" id="109461"/>
    <lineage>
        <taxon>Eukaryota</taxon>
        <taxon>Metazoa</taxon>
        <taxon>Ecdysozoa</taxon>
        <taxon>Arthropoda</taxon>
        <taxon>Chelicerata</taxon>
        <taxon>Arachnida</taxon>
        <taxon>Acari</taxon>
        <taxon>Parasitiformes</taxon>
        <taxon>Mesostigmata</taxon>
        <taxon>Gamasina</taxon>
        <taxon>Dermanyssoidea</taxon>
        <taxon>Varroidae</taxon>
        <taxon>Varroa</taxon>
    </lineage>
</organism>
<keyword evidence="8 13" id="KW-0720">Serine protease</keyword>
<dbReference type="OMA" id="NIFRMRI"/>
<keyword evidence="6 13" id="KW-0378">Hydrolase</keyword>
<dbReference type="EnsemblMetazoa" id="XM_022817335">
    <property type="protein sequence ID" value="XP_022673070"/>
    <property type="gene ID" value="LOC111255398"/>
</dbReference>
<dbReference type="AlphaFoldDB" id="A0A7M7KZ69"/>
<evidence type="ECO:0000256" key="9">
    <source>
        <dbReference type="ARBA" id="ARBA00022889"/>
    </source>
</evidence>
<feature type="signal peptide" evidence="14">
    <location>
        <begin position="1"/>
        <end position="36"/>
    </location>
</feature>
<dbReference type="EnsemblMetazoa" id="XM_022817332">
    <property type="protein sequence ID" value="XP_022673067"/>
    <property type="gene ID" value="LOC111255398"/>
</dbReference>
<evidence type="ECO:0000313" key="18">
    <source>
        <dbReference type="Proteomes" id="UP000594260"/>
    </source>
</evidence>
<dbReference type="EC" id="3.4.21.-" evidence="13"/>
<dbReference type="GO" id="GO:0042381">
    <property type="term" value="P:hemolymph coagulation"/>
    <property type="evidence" value="ECO:0007669"/>
    <property type="project" value="UniProtKB-KW"/>
</dbReference>
<keyword evidence="2" id="KW-0768">Sushi</keyword>
<evidence type="ECO:0000256" key="10">
    <source>
        <dbReference type="ARBA" id="ARBA00023157"/>
    </source>
</evidence>
<feature type="compositionally biased region" description="Polar residues" evidence="15">
    <location>
        <begin position="36"/>
        <end position="61"/>
    </location>
</feature>
<keyword evidence="1" id="KW-0245">EGF-like domain</keyword>
<dbReference type="GO" id="GO:0007155">
    <property type="term" value="P:cell adhesion"/>
    <property type="evidence" value="ECO:0007669"/>
    <property type="project" value="UniProtKB-KW"/>
</dbReference>
<keyword evidence="18" id="KW-1185">Reference proteome</keyword>
<dbReference type="GO" id="GO:0030246">
    <property type="term" value="F:carbohydrate binding"/>
    <property type="evidence" value="ECO:0007669"/>
    <property type="project" value="UniProtKB-KW"/>
</dbReference>
<evidence type="ECO:0000256" key="4">
    <source>
        <dbReference type="ARBA" id="ARBA00022729"/>
    </source>
</evidence>
<feature type="chain" id="PRO_5033947786" description="CLIP domain-containing serine protease" evidence="14">
    <location>
        <begin position="37"/>
        <end position="417"/>
    </location>
</feature>
<dbReference type="PROSITE" id="PS00135">
    <property type="entry name" value="TRYPSIN_SER"/>
    <property type="match status" value="1"/>
</dbReference>
<dbReference type="InterPro" id="IPR033116">
    <property type="entry name" value="TRYPSIN_SER"/>
</dbReference>
<protein>
    <recommendedName>
        <fullName evidence="14">CLIP domain-containing serine protease</fullName>
        <ecNumber evidence="13">3.4.21.-</ecNumber>
    </recommendedName>
</protein>
<dbReference type="EnsemblMetazoa" id="XM_022817333">
    <property type="protein sequence ID" value="XP_022673068"/>
    <property type="gene ID" value="LOC111255398"/>
</dbReference>
<comment type="domain">
    <text evidence="14">The clip domain consists of 35-55 residues which are 'knitted' together usually by 3 conserved disulfide bonds forming a clip-like compact structure.</text>
</comment>
<dbReference type="InterPro" id="IPR001314">
    <property type="entry name" value="Peptidase_S1A"/>
</dbReference>
<dbReference type="InterPro" id="IPR001254">
    <property type="entry name" value="Trypsin_dom"/>
</dbReference>
<evidence type="ECO:0000256" key="3">
    <source>
        <dbReference type="ARBA" id="ARBA00022670"/>
    </source>
</evidence>
<dbReference type="OrthoDB" id="425190at2759"/>
<dbReference type="InterPro" id="IPR018114">
    <property type="entry name" value="TRYPSIN_HIS"/>
</dbReference>
<dbReference type="PANTHER" id="PTHR24252">
    <property type="entry name" value="ACROSIN-RELATED"/>
    <property type="match status" value="1"/>
</dbReference>
<evidence type="ECO:0000256" key="15">
    <source>
        <dbReference type="SAM" id="MobiDB-lite"/>
    </source>
</evidence>
<evidence type="ECO:0000256" key="7">
    <source>
        <dbReference type="ARBA" id="ARBA00022820"/>
    </source>
</evidence>
<evidence type="ECO:0000313" key="17">
    <source>
        <dbReference type="EnsemblMetazoa" id="XP_022673068"/>
    </source>
</evidence>
<dbReference type="FunCoup" id="A0A7M7KZ69">
    <property type="interactions" value="1"/>
</dbReference>
<comment type="subcellular location">
    <subcellularLocation>
        <location evidence="14">Secreted</location>
    </subcellularLocation>
</comment>
<dbReference type="GO" id="GO:0005576">
    <property type="term" value="C:extracellular region"/>
    <property type="evidence" value="ECO:0007669"/>
    <property type="project" value="UniProtKB-SubCell"/>
</dbReference>
<evidence type="ECO:0000256" key="5">
    <source>
        <dbReference type="ARBA" id="ARBA00022734"/>
    </source>
</evidence>
<dbReference type="InterPro" id="IPR022700">
    <property type="entry name" value="CLIP"/>
</dbReference>
<comment type="similarity">
    <text evidence="11 14">Belongs to the peptidase S1 family. CLIP subfamily.</text>
</comment>
<keyword evidence="9" id="KW-0130">Cell adhesion</keyword>
<dbReference type="SMART" id="SM00020">
    <property type="entry name" value="Tryp_SPc"/>
    <property type="match status" value="1"/>
</dbReference>
<proteinExistence type="inferred from homology"/>
<feature type="region of interest" description="Disordered" evidence="15">
    <location>
        <begin position="36"/>
        <end position="63"/>
    </location>
</feature>
<sequence>MRTTPGTNLRFKRNVLWKTALLLLLVTATFSQKARASETATSQDNNNAENAEPSGNPNNTSDELEERFALTGPVQFPKEDPDTCVSPEALDGLCVEIKFCRQLRRVGLNDLRKYICGFHGSTPLLCCAGLQKSGPLPRPQPGPESKPNGLQRPPRPQFLPQNCGVGALQTNRIVGGREAVPGSYPWIIAVFVEFNNQKIHICGATLVSQRHVVSAAHCFFDGKHPLPYNIFRMRIGDYDIDRSDEVTGTLELNILGYRTHPGYVQKTYLNDISLSFLVQDVLFTKTIGPVCLPYTGFEQNLTNARAIVAGWGYTKYQSGKSNSVLKETDIPVWSMEACAKAFKNELNITDDYLCAGDGEGKTDSCQGDSGGPLIMWGDDGRYYLMGIVSFGKKCATPGYPGAYTRVTKQLEWLNHNF</sequence>
<dbReference type="Proteomes" id="UP000594260">
    <property type="component" value="Unplaced"/>
</dbReference>
<evidence type="ECO:0000256" key="14">
    <source>
        <dbReference type="RuleBase" id="RU366078"/>
    </source>
</evidence>
<dbReference type="SMART" id="SM00680">
    <property type="entry name" value="CLIP"/>
    <property type="match status" value="1"/>
</dbReference>
<dbReference type="KEGG" id="vde:111255398"/>
<evidence type="ECO:0000256" key="6">
    <source>
        <dbReference type="ARBA" id="ARBA00022801"/>
    </source>
</evidence>
<dbReference type="GeneID" id="111255398"/>
<keyword evidence="4 14" id="KW-0732">Signal</keyword>
<dbReference type="RefSeq" id="XP_022673067.1">
    <property type="nucleotide sequence ID" value="XM_022817332.1"/>
</dbReference>
<dbReference type="FunFam" id="2.40.10.10:FF:000120">
    <property type="entry name" value="Putative serine protease"/>
    <property type="match status" value="1"/>
</dbReference>
<dbReference type="CDD" id="cd00190">
    <property type="entry name" value="Tryp_SPc"/>
    <property type="match status" value="1"/>
</dbReference>
<dbReference type="Pfam" id="PF12032">
    <property type="entry name" value="CLIP"/>
    <property type="match status" value="1"/>
</dbReference>
<dbReference type="Gene3D" id="3.30.1640.30">
    <property type="match status" value="1"/>
</dbReference>
<dbReference type="GO" id="GO:0006508">
    <property type="term" value="P:proteolysis"/>
    <property type="evidence" value="ECO:0007669"/>
    <property type="project" value="UniProtKB-KW"/>
</dbReference>
<keyword evidence="7" id="KW-0353">Hemolymph clotting</keyword>
<keyword evidence="14" id="KW-0964">Secreted</keyword>
<dbReference type="Gene3D" id="2.40.10.10">
    <property type="entry name" value="Trypsin-like serine proteases"/>
    <property type="match status" value="1"/>
</dbReference>
<dbReference type="PRINTS" id="PR00722">
    <property type="entry name" value="CHYMOTRYPSIN"/>
</dbReference>
<dbReference type="PROSITE" id="PS50240">
    <property type="entry name" value="TRYPSIN_DOM"/>
    <property type="match status" value="1"/>
</dbReference>
<feature type="domain" description="Peptidase S1" evidence="16">
    <location>
        <begin position="173"/>
        <end position="417"/>
    </location>
</feature>
<dbReference type="RefSeq" id="XP_022673068.1">
    <property type="nucleotide sequence ID" value="XM_022817333.1"/>
</dbReference>
<evidence type="ECO:0000256" key="2">
    <source>
        <dbReference type="ARBA" id="ARBA00022659"/>
    </source>
</evidence>
<dbReference type="InParanoid" id="A0A7M7KZ69"/>
<dbReference type="SUPFAM" id="SSF50494">
    <property type="entry name" value="Trypsin-like serine proteases"/>
    <property type="match status" value="1"/>
</dbReference>
<dbReference type="RefSeq" id="XP_022673069.1">
    <property type="nucleotide sequence ID" value="XM_022817334.1"/>
</dbReference>
<comment type="catalytic activity">
    <reaction evidence="12">
        <text>Selective cleavage of 103-Arg-|-Ser-104 and 124-Ile-|-Ile-125 bonds in Limulus clotting factor B to form activated factor B. Cleavage of -Pro-Arg-|-Xaa- bonds in synthetic substrates.</text>
        <dbReference type="EC" id="3.4.21.84"/>
    </reaction>
</comment>
<dbReference type="Pfam" id="PF00089">
    <property type="entry name" value="Trypsin"/>
    <property type="match status" value="1"/>
</dbReference>
<dbReference type="EnsemblMetazoa" id="XM_022817334">
    <property type="protein sequence ID" value="XP_022673069"/>
    <property type="gene ID" value="LOC111255398"/>
</dbReference>
<evidence type="ECO:0000256" key="11">
    <source>
        <dbReference type="ARBA" id="ARBA00024195"/>
    </source>
</evidence>
<reference evidence="17" key="1">
    <citation type="submission" date="2021-01" db="UniProtKB">
        <authorList>
            <consortium name="EnsemblMetazoa"/>
        </authorList>
    </citation>
    <scope>IDENTIFICATION</scope>
</reference>
<dbReference type="PANTHER" id="PTHR24252:SF7">
    <property type="entry name" value="HYALIN"/>
    <property type="match status" value="1"/>
</dbReference>
<keyword evidence="3 13" id="KW-0645">Protease</keyword>
<evidence type="ECO:0000256" key="12">
    <source>
        <dbReference type="ARBA" id="ARBA00052079"/>
    </source>
</evidence>
<evidence type="ECO:0000259" key="16">
    <source>
        <dbReference type="PROSITE" id="PS50240"/>
    </source>
</evidence>
<evidence type="ECO:0000256" key="13">
    <source>
        <dbReference type="RuleBase" id="RU363034"/>
    </source>
</evidence>